<evidence type="ECO:0000256" key="11">
    <source>
        <dbReference type="ARBA" id="ARBA00023012"/>
    </source>
</evidence>
<keyword evidence="12" id="KW-0472">Membrane</keyword>
<evidence type="ECO:0000256" key="4">
    <source>
        <dbReference type="ARBA" id="ARBA00022553"/>
    </source>
</evidence>
<dbReference type="Pfam" id="PF02518">
    <property type="entry name" value="HATPase_c"/>
    <property type="match status" value="1"/>
</dbReference>
<dbReference type="InterPro" id="IPR003594">
    <property type="entry name" value="HATPase_dom"/>
</dbReference>
<dbReference type="InterPro" id="IPR004358">
    <property type="entry name" value="Sig_transdc_His_kin-like_C"/>
</dbReference>
<dbReference type="PRINTS" id="PR00344">
    <property type="entry name" value="BCTRLSENSOR"/>
</dbReference>
<evidence type="ECO:0000256" key="1">
    <source>
        <dbReference type="ARBA" id="ARBA00000085"/>
    </source>
</evidence>
<evidence type="ECO:0000256" key="2">
    <source>
        <dbReference type="ARBA" id="ARBA00004370"/>
    </source>
</evidence>
<dbReference type="SMART" id="SM00387">
    <property type="entry name" value="HATPase_c"/>
    <property type="match status" value="1"/>
</dbReference>
<keyword evidence="6" id="KW-0812">Transmembrane</keyword>
<evidence type="ECO:0000256" key="6">
    <source>
        <dbReference type="ARBA" id="ARBA00022692"/>
    </source>
</evidence>
<dbReference type="GO" id="GO:0005524">
    <property type="term" value="F:ATP binding"/>
    <property type="evidence" value="ECO:0007669"/>
    <property type="project" value="UniProtKB-KW"/>
</dbReference>
<accession>A0A6J6DU02</accession>
<dbReference type="InterPro" id="IPR036890">
    <property type="entry name" value="HATPase_C_sf"/>
</dbReference>
<protein>
    <recommendedName>
        <fullName evidence="3">histidine kinase</fullName>
        <ecNumber evidence="3">2.7.13.3</ecNumber>
    </recommendedName>
</protein>
<gene>
    <name evidence="15" type="ORF">UFOPK1639_00815</name>
</gene>
<comment type="subcellular location">
    <subcellularLocation>
        <location evidence="2">Membrane</location>
    </subcellularLocation>
</comment>
<feature type="domain" description="Histidine kinase" evidence="14">
    <location>
        <begin position="1"/>
        <end position="200"/>
    </location>
</feature>
<dbReference type="GO" id="GO:0000160">
    <property type="term" value="P:phosphorelay signal transduction system"/>
    <property type="evidence" value="ECO:0007669"/>
    <property type="project" value="UniProtKB-KW"/>
</dbReference>
<name>A0A6J6DU02_9ZZZZ</name>
<dbReference type="EC" id="2.7.13.3" evidence="3"/>
<dbReference type="InterPro" id="IPR050736">
    <property type="entry name" value="Sensor_HK_Regulatory"/>
</dbReference>
<dbReference type="EMBL" id="CAEZTH010000106">
    <property type="protein sequence ID" value="CAB4567710.1"/>
    <property type="molecule type" value="Genomic_DNA"/>
</dbReference>
<evidence type="ECO:0000256" key="12">
    <source>
        <dbReference type="ARBA" id="ARBA00023136"/>
    </source>
</evidence>
<keyword evidence="9" id="KW-0067">ATP-binding</keyword>
<evidence type="ECO:0000256" key="5">
    <source>
        <dbReference type="ARBA" id="ARBA00022679"/>
    </source>
</evidence>
<dbReference type="Gene3D" id="3.30.565.10">
    <property type="entry name" value="Histidine kinase-like ATPase, C-terminal domain"/>
    <property type="match status" value="1"/>
</dbReference>
<dbReference type="PANTHER" id="PTHR43711">
    <property type="entry name" value="TWO-COMPONENT HISTIDINE KINASE"/>
    <property type="match status" value="1"/>
</dbReference>
<dbReference type="CDD" id="cd00075">
    <property type="entry name" value="HATPase"/>
    <property type="match status" value="1"/>
</dbReference>
<sequence length="225" mass="24375">MIFESRQDLDPSLKRSAEIMQGQIERFEVLLNDLLEISRYDAGAVRAELEIYDLNQVVRSSVASIDPLALKRGSAIEIQVPDGEVMAEFDSRRIERLLRNLLANAIEHGEGKPIQVAVGMNDAAVAVSVTDNGVGMTEAELARVFDRFWRADPARKRTSGGTGLGLAISLEDTLLHGGSLDVWAKPNAGSSFRLTLPKVQGGQITQSPLDLPSAAQAKPGPSEDR</sequence>
<comment type="catalytic activity">
    <reaction evidence="1">
        <text>ATP + protein L-histidine = ADP + protein N-phospho-L-histidine.</text>
        <dbReference type="EC" id="2.7.13.3"/>
    </reaction>
</comment>
<dbReference type="PROSITE" id="PS50109">
    <property type="entry name" value="HIS_KIN"/>
    <property type="match status" value="1"/>
</dbReference>
<dbReference type="InterPro" id="IPR005467">
    <property type="entry name" value="His_kinase_dom"/>
</dbReference>
<evidence type="ECO:0000313" key="15">
    <source>
        <dbReference type="EMBL" id="CAB4567710.1"/>
    </source>
</evidence>
<dbReference type="SUPFAM" id="SSF55874">
    <property type="entry name" value="ATPase domain of HSP90 chaperone/DNA topoisomerase II/histidine kinase"/>
    <property type="match status" value="1"/>
</dbReference>
<dbReference type="AlphaFoldDB" id="A0A6J6DU02"/>
<dbReference type="GO" id="GO:0016020">
    <property type="term" value="C:membrane"/>
    <property type="evidence" value="ECO:0007669"/>
    <property type="project" value="UniProtKB-SubCell"/>
</dbReference>
<feature type="region of interest" description="Disordered" evidence="13">
    <location>
        <begin position="201"/>
        <end position="225"/>
    </location>
</feature>
<dbReference type="GO" id="GO:0004673">
    <property type="term" value="F:protein histidine kinase activity"/>
    <property type="evidence" value="ECO:0007669"/>
    <property type="project" value="UniProtKB-EC"/>
</dbReference>
<keyword evidence="5" id="KW-0808">Transferase</keyword>
<evidence type="ECO:0000259" key="14">
    <source>
        <dbReference type="PROSITE" id="PS50109"/>
    </source>
</evidence>
<keyword evidence="7" id="KW-0547">Nucleotide-binding</keyword>
<reference evidence="15" key="1">
    <citation type="submission" date="2020-05" db="EMBL/GenBank/DDBJ databases">
        <authorList>
            <person name="Chiriac C."/>
            <person name="Salcher M."/>
            <person name="Ghai R."/>
            <person name="Kavagutti S V."/>
        </authorList>
    </citation>
    <scope>NUCLEOTIDE SEQUENCE</scope>
</reference>
<dbReference type="FunFam" id="3.30.565.10:FF:000013">
    <property type="entry name" value="Two-component sensor histidine kinase"/>
    <property type="match status" value="1"/>
</dbReference>
<organism evidence="15">
    <name type="scientific">freshwater metagenome</name>
    <dbReference type="NCBI Taxonomy" id="449393"/>
    <lineage>
        <taxon>unclassified sequences</taxon>
        <taxon>metagenomes</taxon>
        <taxon>ecological metagenomes</taxon>
    </lineage>
</organism>
<dbReference type="PANTHER" id="PTHR43711:SF1">
    <property type="entry name" value="HISTIDINE KINASE 1"/>
    <property type="match status" value="1"/>
</dbReference>
<keyword evidence="8" id="KW-0418">Kinase</keyword>
<evidence type="ECO:0000256" key="10">
    <source>
        <dbReference type="ARBA" id="ARBA00022989"/>
    </source>
</evidence>
<keyword evidence="10" id="KW-1133">Transmembrane helix</keyword>
<evidence type="ECO:0000256" key="7">
    <source>
        <dbReference type="ARBA" id="ARBA00022741"/>
    </source>
</evidence>
<evidence type="ECO:0000256" key="3">
    <source>
        <dbReference type="ARBA" id="ARBA00012438"/>
    </source>
</evidence>
<evidence type="ECO:0000256" key="13">
    <source>
        <dbReference type="SAM" id="MobiDB-lite"/>
    </source>
</evidence>
<proteinExistence type="predicted"/>
<keyword evidence="11" id="KW-0902">Two-component regulatory system</keyword>
<keyword evidence="4" id="KW-0597">Phosphoprotein</keyword>
<evidence type="ECO:0000256" key="8">
    <source>
        <dbReference type="ARBA" id="ARBA00022777"/>
    </source>
</evidence>
<evidence type="ECO:0000256" key="9">
    <source>
        <dbReference type="ARBA" id="ARBA00022840"/>
    </source>
</evidence>